<dbReference type="Proteomes" id="UP000695000">
    <property type="component" value="Unplaced"/>
</dbReference>
<feature type="region of interest" description="Disordered" evidence="1">
    <location>
        <begin position="164"/>
        <end position="197"/>
    </location>
</feature>
<accession>A0ABM1MVI7</accession>
<dbReference type="GeneID" id="108564158"/>
<organism evidence="2 3">
    <name type="scientific">Nicrophorus vespilloides</name>
    <name type="common">Boreal carrion beetle</name>
    <dbReference type="NCBI Taxonomy" id="110193"/>
    <lineage>
        <taxon>Eukaryota</taxon>
        <taxon>Metazoa</taxon>
        <taxon>Ecdysozoa</taxon>
        <taxon>Arthropoda</taxon>
        <taxon>Hexapoda</taxon>
        <taxon>Insecta</taxon>
        <taxon>Pterygota</taxon>
        <taxon>Neoptera</taxon>
        <taxon>Endopterygota</taxon>
        <taxon>Coleoptera</taxon>
        <taxon>Polyphaga</taxon>
        <taxon>Staphyliniformia</taxon>
        <taxon>Silphidae</taxon>
        <taxon>Nicrophorinae</taxon>
        <taxon>Nicrophorus</taxon>
    </lineage>
</organism>
<evidence type="ECO:0000256" key="1">
    <source>
        <dbReference type="SAM" id="MobiDB-lite"/>
    </source>
</evidence>
<keyword evidence="2" id="KW-1185">Reference proteome</keyword>
<reference evidence="3" key="1">
    <citation type="submission" date="2025-08" db="UniProtKB">
        <authorList>
            <consortium name="RefSeq"/>
        </authorList>
    </citation>
    <scope>IDENTIFICATION</scope>
    <source>
        <tissue evidence="3">Whole Larva</tissue>
    </source>
</reference>
<protein>
    <submittedName>
        <fullName evidence="3">Centrosomal and chromosomal factor-like</fullName>
    </submittedName>
</protein>
<proteinExistence type="predicted"/>
<gene>
    <name evidence="3" type="primary">LOC108564158</name>
</gene>
<evidence type="ECO:0000313" key="2">
    <source>
        <dbReference type="Proteomes" id="UP000695000"/>
    </source>
</evidence>
<name>A0ABM1MVI7_NICVS</name>
<sequence length="352" mass="38533">MSGASISYPHQTAANWIPFAGAASDSMRCQSRAAVRSVNNITAPISSNYNNSSNIKYNYCSNNNNNIIQSSTVVTADDDLNINTNNNGPVMATCYPSYDQQLPPPPQPPTRTVAKDYSRPLHVDCSVEYELPNQAKPPAGVRNEPLLMIHPCYFRKIESQRRSPFVNNLPQPSQQQQQTTTTSSTPMSSRQTSSSIAVALSTSSSAVTAAVGSKRRSARGQQIPQQVPQQAAQYPVQYAAAESAAAVAARQQLWEPMPPLVPISTCQRYYNVASVSAETSVNAVAAAAGHHHHTHSHWTADTDRSSNRPEDKHILTGKYRQYLRAHRLHPYVTSAIPIASTFPQIQQVCYNV</sequence>
<feature type="region of interest" description="Disordered" evidence="1">
    <location>
        <begin position="291"/>
        <end position="310"/>
    </location>
</feature>
<feature type="compositionally biased region" description="Basic and acidic residues" evidence="1">
    <location>
        <begin position="298"/>
        <end position="310"/>
    </location>
</feature>
<feature type="compositionally biased region" description="Low complexity" evidence="1">
    <location>
        <begin position="170"/>
        <end position="197"/>
    </location>
</feature>
<evidence type="ECO:0000313" key="3">
    <source>
        <dbReference type="RefSeq" id="XP_017778587.1"/>
    </source>
</evidence>
<dbReference type="RefSeq" id="XP_017778587.1">
    <property type="nucleotide sequence ID" value="XM_017923098.1"/>
</dbReference>